<gene>
    <name evidence="2" type="ORF">J1605_019236</name>
</gene>
<evidence type="ECO:0000313" key="3">
    <source>
        <dbReference type="Proteomes" id="UP001159641"/>
    </source>
</evidence>
<protein>
    <submittedName>
        <fullName evidence="2">Uncharacterized protein</fullName>
    </submittedName>
</protein>
<dbReference type="Proteomes" id="UP001159641">
    <property type="component" value="Unassembled WGS sequence"/>
</dbReference>
<organism evidence="2 3">
    <name type="scientific">Eschrichtius robustus</name>
    <name type="common">California gray whale</name>
    <name type="synonym">Eschrichtius gibbosus</name>
    <dbReference type="NCBI Taxonomy" id="9764"/>
    <lineage>
        <taxon>Eukaryota</taxon>
        <taxon>Metazoa</taxon>
        <taxon>Chordata</taxon>
        <taxon>Craniata</taxon>
        <taxon>Vertebrata</taxon>
        <taxon>Euteleostomi</taxon>
        <taxon>Mammalia</taxon>
        <taxon>Eutheria</taxon>
        <taxon>Laurasiatheria</taxon>
        <taxon>Artiodactyla</taxon>
        <taxon>Whippomorpha</taxon>
        <taxon>Cetacea</taxon>
        <taxon>Mysticeti</taxon>
        <taxon>Eschrichtiidae</taxon>
        <taxon>Eschrichtius</taxon>
    </lineage>
</organism>
<reference evidence="2 3" key="1">
    <citation type="submission" date="2022-11" db="EMBL/GenBank/DDBJ databases">
        <title>Whole genome sequence of Eschrichtius robustus ER-17-0199.</title>
        <authorList>
            <person name="Bruniche-Olsen A."/>
            <person name="Black A.N."/>
            <person name="Fields C.J."/>
            <person name="Walden K."/>
            <person name="Dewoody J.A."/>
        </authorList>
    </citation>
    <scope>NUCLEOTIDE SEQUENCE [LARGE SCALE GENOMIC DNA]</scope>
    <source>
        <strain evidence="2">ER-17-0199</strain>
        <tissue evidence="2">Blubber</tissue>
    </source>
</reference>
<comment type="caution">
    <text evidence="2">The sequence shown here is derived from an EMBL/GenBank/DDBJ whole genome shotgun (WGS) entry which is preliminary data.</text>
</comment>
<evidence type="ECO:0000313" key="2">
    <source>
        <dbReference type="EMBL" id="KAJ8793815.1"/>
    </source>
</evidence>
<feature type="region of interest" description="Disordered" evidence="1">
    <location>
        <begin position="17"/>
        <end position="53"/>
    </location>
</feature>
<accession>A0AB34HSB7</accession>
<feature type="compositionally biased region" description="Basic and acidic residues" evidence="1">
    <location>
        <begin position="33"/>
        <end position="43"/>
    </location>
</feature>
<dbReference type="AlphaFoldDB" id="A0AB34HSB7"/>
<evidence type="ECO:0000256" key="1">
    <source>
        <dbReference type="SAM" id="MobiDB-lite"/>
    </source>
</evidence>
<feature type="region of interest" description="Disordered" evidence="1">
    <location>
        <begin position="190"/>
        <end position="228"/>
    </location>
</feature>
<sequence>MRRSEIALKLSTWENGGGEVQRRNGAVSLGARTDGHLREDRPRPAGSTAASPARTAGLRRWQLLAARRFPPPASGSLRTPLPVRRVLRPAPLPVVAGPYFRCPPALRSAASATAEAAAAAMLCRSRFLSRAFSRSLSAFQKVWYGRAGAPAGEKLAGRRTGGLGTGAWCPGQAGDQGHWDSEAAVWAAQSRCRPRGRLAEPSGPSPSRDSRRRVPCWTPPSAPAEEPP</sequence>
<dbReference type="EMBL" id="JAIQCJ010000943">
    <property type="protein sequence ID" value="KAJ8793815.1"/>
    <property type="molecule type" value="Genomic_DNA"/>
</dbReference>
<name>A0AB34HSB7_ESCRO</name>
<keyword evidence="3" id="KW-1185">Reference proteome</keyword>
<proteinExistence type="predicted"/>
<feature type="compositionally biased region" description="Pro residues" evidence="1">
    <location>
        <begin position="217"/>
        <end position="228"/>
    </location>
</feature>